<comment type="caution">
    <text evidence="3">The sequence shown here is derived from an EMBL/GenBank/DDBJ whole genome shotgun (WGS) entry which is preliminary data.</text>
</comment>
<dbReference type="PANTHER" id="PTHR35037">
    <property type="entry name" value="C-TERMINAL REGION OF AIDA-LIKE PROTEIN"/>
    <property type="match status" value="1"/>
</dbReference>
<dbReference type="PROSITE" id="PS51208">
    <property type="entry name" value="AUTOTRANSPORTER"/>
    <property type="match status" value="1"/>
</dbReference>
<dbReference type="InterPro" id="IPR004899">
    <property type="entry name" value="Pertactin_central"/>
</dbReference>
<gene>
    <name evidence="3" type="ORF">GIW75_02170</name>
</gene>
<dbReference type="Proteomes" id="UP000814172">
    <property type="component" value="Unassembled WGS sequence"/>
</dbReference>
<keyword evidence="1" id="KW-0732">Signal</keyword>
<dbReference type="Pfam" id="PF03212">
    <property type="entry name" value="Pertactin"/>
    <property type="match status" value="1"/>
</dbReference>
<dbReference type="GO" id="GO:0019867">
    <property type="term" value="C:outer membrane"/>
    <property type="evidence" value="ECO:0007669"/>
    <property type="project" value="InterPro"/>
</dbReference>
<dbReference type="Pfam" id="PF03797">
    <property type="entry name" value="Autotransporter"/>
    <property type="match status" value="1"/>
</dbReference>
<dbReference type="EMBL" id="WKEW01000004">
    <property type="protein sequence ID" value="MCF5055788.1"/>
    <property type="molecule type" value="Genomic_DNA"/>
</dbReference>
<evidence type="ECO:0000256" key="1">
    <source>
        <dbReference type="ARBA" id="ARBA00022729"/>
    </source>
</evidence>
<dbReference type="PRINTS" id="PR01484">
    <property type="entry name" value="PRTACTNFAMLY"/>
</dbReference>
<dbReference type="InterPro" id="IPR003991">
    <property type="entry name" value="Pertactin_virulence_factor"/>
</dbReference>
<dbReference type="CDD" id="cd01343">
    <property type="entry name" value="PL1_Passenger_AT"/>
    <property type="match status" value="1"/>
</dbReference>
<dbReference type="InterPro" id="IPR012332">
    <property type="entry name" value="Autotransporter_pectin_lyase_C"/>
</dbReference>
<reference evidence="3 4" key="1">
    <citation type="submission" date="2019-11" db="EMBL/GenBank/DDBJ databases">
        <title>Epiphytic Pseudomonas syringae from cherry orchards.</title>
        <authorList>
            <person name="Hulin M.T."/>
        </authorList>
    </citation>
    <scope>NUCLEOTIDE SEQUENCE [LARGE SCALE GENOMIC DNA]</scope>
    <source>
        <strain evidence="3 4">PA-6-9F</strain>
    </source>
</reference>
<dbReference type="SUPFAM" id="SSF103515">
    <property type="entry name" value="Autotransporter"/>
    <property type="match status" value="1"/>
</dbReference>
<accession>A0AAW5A7J2</accession>
<dbReference type="SMART" id="SM00869">
    <property type="entry name" value="Autotransporter"/>
    <property type="match status" value="1"/>
</dbReference>
<dbReference type="InterPro" id="IPR006315">
    <property type="entry name" value="OM_autotransptr_brl_dom"/>
</dbReference>
<dbReference type="InterPro" id="IPR005546">
    <property type="entry name" value="Autotransporte_beta"/>
</dbReference>
<dbReference type="Gene3D" id="2.160.20.20">
    <property type="match status" value="1"/>
</dbReference>
<dbReference type="SUPFAM" id="SSF51126">
    <property type="entry name" value="Pectin lyase-like"/>
    <property type="match status" value="1"/>
</dbReference>
<name>A0AAW5A7J2_9PSED</name>
<evidence type="ECO:0000259" key="2">
    <source>
        <dbReference type="PROSITE" id="PS51208"/>
    </source>
</evidence>
<dbReference type="InterPro" id="IPR036709">
    <property type="entry name" value="Autotransporte_beta_dom_sf"/>
</dbReference>
<dbReference type="PANTHER" id="PTHR35037:SF7">
    <property type="entry name" value="AUTOTRANSPORTER"/>
    <property type="match status" value="1"/>
</dbReference>
<keyword evidence="4" id="KW-1185">Reference proteome</keyword>
<dbReference type="Gene3D" id="2.40.128.130">
    <property type="entry name" value="Autotransporter beta-domain"/>
    <property type="match status" value="1"/>
</dbReference>
<feature type="domain" description="Autotransporter" evidence="2">
    <location>
        <begin position="512"/>
        <end position="782"/>
    </location>
</feature>
<evidence type="ECO:0000313" key="4">
    <source>
        <dbReference type="Proteomes" id="UP000814172"/>
    </source>
</evidence>
<organism evidence="3 4">
    <name type="scientific">Pseudomonas proteolytica</name>
    <dbReference type="NCBI Taxonomy" id="219574"/>
    <lineage>
        <taxon>Bacteria</taxon>
        <taxon>Pseudomonadati</taxon>
        <taxon>Pseudomonadota</taxon>
        <taxon>Gammaproteobacteria</taxon>
        <taxon>Pseudomonadales</taxon>
        <taxon>Pseudomonadaceae</taxon>
        <taxon>Pseudomonas</taxon>
    </lineage>
</organism>
<dbReference type="InterPro" id="IPR011050">
    <property type="entry name" value="Pectin_lyase_fold/virulence"/>
</dbReference>
<dbReference type="AlphaFoldDB" id="A0AAW5A7J2"/>
<protein>
    <submittedName>
        <fullName evidence="3">Autotransporter outer membrane beta-barrel domain-containing protein</fullName>
    </submittedName>
</protein>
<sequence>MAWTHLTWCRSIRSLRGRFFTGIHALSINTIFKKHPLVIALQVPTASFLMLGSFLAHATTTLHPGMERTIQSGSRIDDWVIDSNAHLISNGAELKQSRVTAGNLTLNAGTKAQDIYASQGSQINLNGATVEARSSAQYAINLQGSQMQVNASSVINKNGVGILAARNFMGSNGSSVSVFNSLVQGSTQGARTTSFSQINFVGSDVVATDEDGIGVLLYGGDVTASASRITGGENGVRLSYESPTLNASNLVLDGSHVEGRNGAALLVEGDEYGATEADIQVLNGSTLTGGNGNILEVTGGSTANMNVDRSALVGDVVVEDGSSAKVQLNNGSWLTGQLKNVAELSVNDASHWVLVGDSQVDALKMGGGAVHFGGEDEFYQLNVKSLEGEGTFIMHTDFATHQTDFLNVEGKAEGQHSLMLAATGSEMARGEPIKVVHTEGGDAHFSLVGDTVDVGAYAYGLKQEGTDWLLDPTRRGTSTSAHSVLALFNSAPTVLYGEMSILRTRMGELRFSEGAGNGLWMRSYGNKFDVASNKNGAGYKQVQKGFTIGADAPLSGGDGQWIAGVMGGHSTSDLSLTRGSSGEVKSYYVGGYATWLDAESGLYFDGVAKLNRLHTENDVTMSDGKKAKGNYTQNAVGASAEFGRHIKLDNDFFVEPYGQLSATITQAQSYELSNGLKAKGDRSSSVVGKVGVTAGKNIQLESGGVLQPYLRTAVAHEFDQSNKVFINDQSFNNDLSGSRVELAAGVAMSVSQNVKVHADFETSTGKKIDQPWGVNFGIRYDF</sequence>
<evidence type="ECO:0000313" key="3">
    <source>
        <dbReference type="EMBL" id="MCF5055788.1"/>
    </source>
</evidence>
<proteinExistence type="predicted"/>
<dbReference type="NCBIfam" id="TIGR01414">
    <property type="entry name" value="autotrans_barl"/>
    <property type="match status" value="1"/>
</dbReference>
<dbReference type="InterPro" id="IPR051551">
    <property type="entry name" value="Autotransporter_adhesion"/>
</dbReference>